<name>A0A1Q2MH37_9BACT</name>
<accession>A0A1Q2MH37</accession>
<reference evidence="3" key="1">
    <citation type="submission" date="2017-02" db="EMBL/GenBank/DDBJ databases">
        <title>Comparative genomics and description of representatives of a novel lineage of planctomycetes thriving in anoxic sediments.</title>
        <authorList>
            <person name="Spring S."/>
            <person name="Bunk B."/>
            <person name="Sproer C."/>
        </authorList>
    </citation>
    <scope>NUCLEOTIDE SEQUENCE [LARGE SCALE GENOMIC DNA]</scope>
    <source>
        <strain evidence="3">SM-Chi-D1</strain>
    </source>
</reference>
<evidence type="ECO:0000313" key="2">
    <source>
        <dbReference type="EMBL" id="AQQ71964.1"/>
    </source>
</evidence>
<dbReference type="RefSeq" id="WP_146684204.1">
    <property type="nucleotide sequence ID" value="NZ_CP019646.1"/>
</dbReference>
<dbReference type="STRING" id="1851148.SMSP2_02343"/>
<dbReference type="AlphaFoldDB" id="A0A1Q2MH37"/>
<dbReference type="KEGG" id="pbas:SMSP2_02343"/>
<keyword evidence="1" id="KW-1133">Transmembrane helix</keyword>
<sequence length="96" mass="10884">MIFRFHNYISRQVSKQAGLSLLTAALVLAGVGFGIVLLQPLVILVLAGLFFIAAAVCLTWAVRLLITSWLYKQADEDFDEDEPYRENVRIHGRYEQ</sequence>
<organism evidence="2 3">
    <name type="scientific">Limihaloglobus sulfuriphilus</name>
    <dbReference type="NCBI Taxonomy" id="1851148"/>
    <lineage>
        <taxon>Bacteria</taxon>
        <taxon>Pseudomonadati</taxon>
        <taxon>Planctomycetota</taxon>
        <taxon>Phycisphaerae</taxon>
        <taxon>Sedimentisphaerales</taxon>
        <taxon>Sedimentisphaeraceae</taxon>
        <taxon>Limihaloglobus</taxon>
    </lineage>
</organism>
<proteinExistence type="predicted"/>
<keyword evidence="1" id="KW-0472">Membrane</keyword>
<keyword evidence="1" id="KW-0812">Transmembrane</keyword>
<feature type="transmembrane region" description="Helical" evidence="1">
    <location>
        <begin position="44"/>
        <end position="66"/>
    </location>
</feature>
<evidence type="ECO:0000256" key="1">
    <source>
        <dbReference type="SAM" id="Phobius"/>
    </source>
</evidence>
<protein>
    <submittedName>
        <fullName evidence="2">Uncharacterized protein</fullName>
    </submittedName>
</protein>
<dbReference type="EMBL" id="CP019646">
    <property type="protein sequence ID" value="AQQ71964.1"/>
    <property type="molecule type" value="Genomic_DNA"/>
</dbReference>
<dbReference type="Proteomes" id="UP000188181">
    <property type="component" value="Chromosome"/>
</dbReference>
<feature type="transmembrane region" description="Helical" evidence="1">
    <location>
        <begin position="21"/>
        <end position="38"/>
    </location>
</feature>
<evidence type="ECO:0000313" key="3">
    <source>
        <dbReference type="Proteomes" id="UP000188181"/>
    </source>
</evidence>
<keyword evidence="3" id="KW-1185">Reference proteome</keyword>
<gene>
    <name evidence="2" type="ORF">SMSP2_02343</name>
</gene>